<sequence>MPHKHIKKNGKLLSHEELTAQLLAQPGVAEEIARLNREEYALLDQALTARKSSAVTP</sequence>
<organism evidence="1 2">
    <name type="scientific">Cardiobacterium hominis (strain ATCC 15826 / DSM 8339 / NCTC 10426 / 6573)</name>
    <dbReference type="NCBI Taxonomy" id="638300"/>
    <lineage>
        <taxon>Bacteria</taxon>
        <taxon>Pseudomonadati</taxon>
        <taxon>Pseudomonadota</taxon>
        <taxon>Gammaproteobacteria</taxon>
        <taxon>Cardiobacteriales</taxon>
        <taxon>Cardiobacteriaceae</taxon>
        <taxon>Cardiobacterium</taxon>
    </lineage>
</organism>
<dbReference type="GeneID" id="84790837"/>
<accession>C8N9E0</accession>
<gene>
    <name evidence="1" type="ORF">HMPREF0198_1118</name>
</gene>
<dbReference type="EMBL" id="ACKY01000056">
    <property type="protein sequence ID" value="EEV88813.1"/>
    <property type="molecule type" value="Genomic_DNA"/>
</dbReference>
<name>C8N9E0_CARH6</name>
<evidence type="ECO:0000313" key="1">
    <source>
        <dbReference type="EMBL" id="EEV88813.1"/>
    </source>
</evidence>
<proteinExistence type="predicted"/>
<evidence type="ECO:0000313" key="2">
    <source>
        <dbReference type="Proteomes" id="UP000004870"/>
    </source>
</evidence>
<dbReference type="STRING" id="2718.CHUV0807_0915"/>
<reference evidence="1 2" key="1">
    <citation type="submission" date="2009-08" db="EMBL/GenBank/DDBJ databases">
        <authorList>
            <person name="Qin X."/>
            <person name="Bachman B."/>
            <person name="Battles P."/>
            <person name="Bell A."/>
            <person name="Bess C."/>
            <person name="Bickham C."/>
            <person name="Chaboub L."/>
            <person name="Chen D."/>
            <person name="Coyle M."/>
            <person name="Deiros D.R."/>
            <person name="Dinh H."/>
            <person name="Forbes L."/>
            <person name="Fowler G."/>
            <person name="Francisco L."/>
            <person name="Fu Q."/>
            <person name="Gubbala S."/>
            <person name="Hale W."/>
            <person name="Han Y."/>
            <person name="Hemphill L."/>
            <person name="Highlander S.K."/>
            <person name="Hirani K."/>
            <person name="Hogues M."/>
            <person name="Jackson L."/>
            <person name="Jakkamsetti A."/>
            <person name="Javaid M."/>
            <person name="Jiang H."/>
            <person name="Korchina V."/>
            <person name="Kovar C."/>
            <person name="Lara F."/>
            <person name="Lee S."/>
            <person name="Mata R."/>
            <person name="Mathew T."/>
            <person name="Moen C."/>
            <person name="Morales K."/>
            <person name="Munidasa M."/>
            <person name="Nazareth L."/>
            <person name="Ngo R."/>
            <person name="Nguyen L."/>
            <person name="Okwuonu G."/>
            <person name="Ongeri F."/>
            <person name="Patil S."/>
            <person name="Petrosino J."/>
            <person name="Pham C."/>
            <person name="Pham P."/>
            <person name="Pu L.-L."/>
            <person name="Puazo M."/>
            <person name="Raj R."/>
            <person name="Reid J."/>
            <person name="Rouhana J."/>
            <person name="Saada N."/>
            <person name="Shang Y."/>
            <person name="Simmons D."/>
            <person name="Thornton R."/>
            <person name="Warren J."/>
            <person name="Weissenberger G."/>
            <person name="Zhang J."/>
            <person name="Zhang L."/>
            <person name="Zhou C."/>
            <person name="Zhu D."/>
            <person name="Muzny D."/>
            <person name="Worley K."/>
            <person name="Gibbs R."/>
        </authorList>
    </citation>
    <scope>NUCLEOTIDE SEQUENCE [LARGE SCALE GENOMIC DNA]</scope>
    <source>
        <strain evidence="2">ATCC 15826 / DSM 8339 / NCTC 10426 / 6573</strain>
    </source>
</reference>
<dbReference type="AlphaFoldDB" id="C8N9E0"/>
<protein>
    <submittedName>
        <fullName evidence="1">Uncharacterized protein</fullName>
    </submittedName>
</protein>
<dbReference type="Proteomes" id="UP000004870">
    <property type="component" value="Unassembled WGS sequence"/>
</dbReference>
<dbReference type="RefSeq" id="WP_004140849.1">
    <property type="nucleotide sequence ID" value="NZ_GG694026.1"/>
</dbReference>
<keyword evidence="2" id="KW-1185">Reference proteome</keyword>
<comment type="caution">
    <text evidence="1">The sequence shown here is derived from an EMBL/GenBank/DDBJ whole genome shotgun (WGS) entry which is preliminary data.</text>
</comment>
<dbReference type="HOGENOM" id="CLU_2988156_0_0_6"/>